<reference evidence="2 3" key="2">
    <citation type="submission" date="2018-11" db="EMBL/GenBank/DDBJ databases">
        <authorList>
            <consortium name="Pathogen Informatics"/>
        </authorList>
    </citation>
    <scope>NUCLEOTIDE SEQUENCE [LARGE SCALE GENOMIC DNA]</scope>
</reference>
<evidence type="ECO:0000256" key="1">
    <source>
        <dbReference type="SAM" id="Phobius"/>
    </source>
</evidence>
<organism evidence="4">
    <name type="scientific">Gongylonema pulchrum</name>
    <dbReference type="NCBI Taxonomy" id="637853"/>
    <lineage>
        <taxon>Eukaryota</taxon>
        <taxon>Metazoa</taxon>
        <taxon>Ecdysozoa</taxon>
        <taxon>Nematoda</taxon>
        <taxon>Chromadorea</taxon>
        <taxon>Rhabditida</taxon>
        <taxon>Spirurina</taxon>
        <taxon>Spiruromorpha</taxon>
        <taxon>Spiruroidea</taxon>
        <taxon>Gongylonematidae</taxon>
        <taxon>Gongylonema</taxon>
    </lineage>
</organism>
<keyword evidence="1" id="KW-0472">Membrane</keyword>
<keyword evidence="3" id="KW-1185">Reference proteome</keyword>
<gene>
    <name evidence="2" type="ORF">GPUH_LOCUS6723</name>
</gene>
<keyword evidence="1" id="KW-0812">Transmembrane</keyword>
<dbReference type="WBParaSite" id="GPUH_0000673001-mRNA-1">
    <property type="protein sequence ID" value="GPUH_0000673001-mRNA-1"/>
    <property type="gene ID" value="GPUH_0000673001"/>
</dbReference>
<keyword evidence="1" id="KW-1133">Transmembrane helix</keyword>
<evidence type="ECO:0000313" key="2">
    <source>
        <dbReference type="EMBL" id="VDK55841.1"/>
    </source>
</evidence>
<proteinExistence type="predicted"/>
<protein>
    <submittedName>
        <fullName evidence="4">Transmembrane protein</fullName>
    </submittedName>
</protein>
<feature type="transmembrane region" description="Helical" evidence="1">
    <location>
        <begin position="82"/>
        <end position="101"/>
    </location>
</feature>
<dbReference type="EMBL" id="UYRT01016267">
    <property type="protein sequence ID" value="VDK55841.1"/>
    <property type="molecule type" value="Genomic_DNA"/>
</dbReference>
<reference evidence="4" key="1">
    <citation type="submission" date="2016-06" db="UniProtKB">
        <authorList>
            <consortium name="WormBaseParasite"/>
        </authorList>
    </citation>
    <scope>IDENTIFICATION</scope>
</reference>
<evidence type="ECO:0000313" key="3">
    <source>
        <dbReference type="Proteomes" id="UP000271098"/>
    </source>
</evidence>
<name>A0A183DDD0_9BILA</name>
<accession>A0A183DDD0</accession>
<dbReference type="OrthoDB" id="6510177at2759"/>
<sequence length="118" mass="12925">MHLGNNAYGVVLEEGTNYIKSFSTAILDLFISAPDEDEPVLYEWQLEVQRHLDDPEFSLLRIGITSDSLVSAEVRRMGMETAPLLAGSILGMILFVVGSSFRSAKPLFVSETNTASGE</sequence>
<dbReference type="Proteomes" id="UP000271098">
    <property type="component" value="Unassembled WGS sequence"/>
</dbReference>
<evidence type="ECO:0000313" key="4">
    <source>
        <dbReference type="WBParaSite" id="GPUH_0000673001-mRNA-1"/>
    </source>
</evidence>
<dbReference type="AlphaFoldDB" id="A0A183DDD0"/>